<dbReference type="PRINTS" id="PR00469">
    <property type="entry name" value="PNDRDTASEII"/>
</dbReference>
<dbReference type="Pfam" id="PF01266">
    <property type="entry name" value="DAO"/>
    <property type="match status" value="1"/>
</dbReference>
<dbReference type="InterPro" id="IPR006076">
    <property type="entry name" value="FAD-dep_OxRdtase"/>
</dbReference>
<dbReference type="SUPFAM" id="SSF51905">
    <property type="entry name" value="FAD/NAD(P)-binding domain"/>
    <property type="match status" value="1"/>
</dbReference>
<dbReference type="EMBL" id="CABPRZ010000016">
    <property type="protein sequence ID" value="VVE32909.1"/>
    <property type="molecule type" value="Genomic_DNA"/>
</dbReference>
<dbReference type="AlphaFoldDB" id="A0A5E4X979"/>
<organism evidence="4 5">
    <name type="scientific">Pandoraea terrae</name>
    <dbReference type="NCBI Taxonomy" id="1537710"/>
    <lineage>
        <taxon>Bacteria</taxon>
        <taxon>Pseudomonadati</taxon>
        <taxon>Pseudomonadota</taxon>
        <taxon>Betaproteobacteria</taxon>
        <taxon>Burkholderiales</taxon>
        <taxon>Burkholderiaceae</taxon>
        <taxon>Pandoraea</taxon>
    </lineage>
</organism>
<evidence type="ECO:0000256" key="2">
    <source>
        <dbReference type="ARBA" id="ARBA00023002"/>
    </source>
</evidence>
<protein>
    <submittedName>
        <fullName evidence="4">Pyridine nucleotide-disulfide oxidoreductase</fullName>
    </submittedName>
</protein>
<accession>A0A5E4X979</accession>
<evidence type="ECO:0000313" key="4">
    <source>
        <dbReference type="EMBL" id="VVE32909.1"/>
    </source>
</evidence>
<feature type="domain" description="FAD dependent oxidoreductase" evidence="3">
    <location>
        <begin position="128"/>
        <end position="170"/>
    </location>
</feature>
<keyword evidence="1" id="KW-0285">Flavoprotein</keyword>
<dbReference type="Gene3D" id="3.50.50.60">
    <property type="entry name" value="FAD/NAD(P)-binding domain"/>
    <property type="match status" value="1"/>
</dbReference>
<dbReference type="GO" id="GO:0016491">
    <property type="term" value="F:oxidoreductase activity"/>
    <property type="evidence" value="ECO:0007669"/>
    <property type="project" value="UniProtKB-KW"/>
</dbReference>
<dbReference type="OrthoDB" id="109585at2"/>
<keyword evidence="2" id="KW-0560">Oxidoreductase</keyword>
<evidence type="ECO:0000256" key="1">
    <source>
        <dbReference type="ARBA" id="ARBA00022630"/>
    </source>
</evidence>
<gene>
    <name evidence="4" type="ORF">PTE30175_03651</name>
</gene>
<reference evidence="4 5" key="1">
    <citation type="submission" date="2019-08" db="EMBL/GenBank/DDBJ databases">
        <authorList>
            <person name="Peeters C."/>
        </authorList>
    </citation>
    <scope>NUCLEOTIDE SEQUENCE [LARGE SCALE GENOMIC DNA]</scope>
    <source>
        <strain evidence="4 5">LMG 30175</strain>
    </source>
</reference>
<dbReference type="InterPro" id="IPR036188">
    <property type="entry name" value="FAD/NAD-bd_sf"/>
</dbReference>
<dbReference type="InterPro" id="IPR050097">
    <property type="entry name" value="Ferredoxin-NADP_redctase_2"/>
</dbReference>
<dbReference type="Proteomes" id="UP000414233">
    <property type="component" value="Unassembled WGS sequence"/>
</dbReference>
<evidence type="ECO:0000313" key="5">
    <source>
        <dbReference type="Proteomes" id="UP000414233"/>
    </source>
</evidence>
<proteinExistence type="predicted"/>
<keyword evidence="5" id="KW-1185">Reference proteome</keyword>
<sequence length="224" mass="23370">MCFTSPEGLRALLVAEAELGERIMRALILRRVALIEHGGGGPILIGCGSEPGMLGLQGFLRRNGHPHTALDAKTDQDAISLLERITATRDDFPLVVCPDGSILRNPDHGQLASCLGLLPEFDATHIYDLAVVGAGPAGLASAVYAASEGLSVTVFDCRAPGGQAGASARIENYLGFPTGISGEALAGRAFVQAQKFGAHIAIPLEVKALHCAENPMLLELARIA</sequence>
<dbReference type="PANTHER" id="PTHR48105">
    <property type="entry name" value="THIOREDOXIN REDUCTASE 1-RELATED-RELATED"/>
    <property type="match status" value="1"/>
</dbReference>
<name>A0A5E4X979_9BURK</name>
<evidence type="ECO:0000259" key="3">
    <source>
        <dbReference type="Pfam" id="PF01266"/>
    </source>
</evidence>